<feature type="binding site" evidence="10">
    <location>
        <begin position="279"/>
        <end position="283"/>
    </location>
    <ligand>
        <name>4-CDP-2-C-methyl-D-erythritol 2-phosphate</name>
        <dbReference type="ChEBI" id="CHEBI:57919"/>
    </ligand>
</feature>
<feature type="region of interest" description="2-C-methyl-D-erythritol 4-phosphate cytidylyltransferase" evidence="10">
    <location>
        <begin position="1"/>
        <end position="218"/>
    </location>
</feature>
<proteinExistence type="inferred from homology"/>
<dbReference type="EMBL" id="SDOZ01000002">
    <property type="protein sequence ID" value="RXZ62170.1"/>
    <property type="molecule type" value="Genomic_DNA"/>
</dbReference>
<feature type="domain" description="2-C-methyl-D-erythritol 2,4-cyclodiphosphate synthase" evidence="12">
    <location>
        <begin position="219"/>
        <end position="372"/>
    </location>
</feature>
<dbReference type="CDD" id="cd00554">
    <property type="entry name" value="MECDP_synthase"/>
    <property type="match status" value="1"/>
</dbReference>
<evidence type="ECO:0000256" key="9">
    <source>
        <dbReference type="ARBA" id="ARBA00023268"/>
    </source>
</evidence>
<dbReference type="Gene3D" id="3.90.550.10">
    <property type="entry name" value="Spore Coat Polysaccharide Biosynthesis Protein SpsA, Chain A"/>
    <property type="match status" value="1"/>
</dbReference>
<dbReference type="InterPro" id="IPR018294">
    <property type="entry name" value="ISPD_synthase_CS"/>
</dbReference>
<dbReference type="PANTHER" id="PTHR43181:SF1">
    <property type="entry name" value="2-C-METHYL-D-ERYTHRITOL 2,4-CYCLODIPHOSPHATE SYNTHASE, CHLOROPLASTIC"/>
    <property type="match status" value="1"/>
</dbReference>
<feature type="binding site" evidence="10">
    <location>
        <position position="357"/>
    </location>
    <ligand>
        <name>4-CDP-2-C-methyl-D-erythritol 2-phosphate</name>
        <dbReference type="ChEBI" id="CHEBI:57919"/>
    </ligand>
</feature>
<evidence type="ECO:0000256" key="11">
    <source>
        <dbReference type="RuleBase" id="RU004395"/>
    </source>
</evidence>
<dbReference type="AlphaFoldDB" id="A0A4Q2KE28"/>
<dbReference type="GO" id="GO:0046872">
    <property type="term" value="F:metal ion binding"/>
    <property type="evidence" value="ECO:0007669"/>
    <property type="project" value="UniProtKB-KW"/>
</dbReference>
<dbReference type="InterPro" id="IPR026596">
    <property type="entry name" value="IspD/F"/>
</dbReference>
<dbReference type="EC" id="4.6.1.12" evidence="10"/>
<keyword evidence="6 10" id="KW-0479">Metal-binding</keyword>
<feature type="site" description="Transition state stabilizer" evidence="10">
    <location>
        <position position="15"/>
    </location>
</feature>
<evidence type="ECO:0000256" key="6">
    <source>
        <dbReference type="ARBA" id="ARBA00022723"/>
    </source>
</evidence>
<comment type="pathway">
    <text evidence="10">Isoprenoid biosynthesis; isopentenyl diphosphate biosynthesis via DXP pathway; isopentenyl diphosphate from 1-deoxy-D-xylulose 5-phosphate: step 2/6.</text>
</comment>
<dbReference type="SUPFAM" id="SSF53448">
    <property type="entry name" value="Nucleotide-diphospho-sugar transferases"/>
    <property type="match status" value="1"/>
</dbReference>
<comment type="similarity">
    <text evidence="10">In the C-terminal section; belongs to the IspF family.</text>
</comment>
<feature type="region of interest" description="2-C-methyl-D-erythritol 2,4-cyclodiphosphate synthase" evidence="10">
    <location>
        <begin position="219"/>
        <end position="376"/>
    </location>
</feature>
<feature type="binding site" evidence="10">
    <location>
        <begin position="274"/>
        <end position="276"/>
    </location>
    <ligand>
        <name>4-CDP-2-C-methyl-D-erythritol 2-phosphate</name>
        <dbReference type="ChEBI" id="CHEBI:57919"/>
    </ligand>
</feature>
<evidence type="ECO:0000259" key="12">
    <source>
        <dbReference type="Pfam" id="PF02542"/>
    </source>
</evidence>
<feature type="site" description="Transition state stabilizer" evidence="10">
    <location>
        <position position="351"/>
    </location>
</feature>
<dbReference type="InterPro" id="IPR003526">
    <property type="entry name" value="MECDP_synthase"/>
</dbReference>
<evidence type="ECO:0000256" key="7">
    <source>
        <dbReference type="ARBA" id="ARBA00023229"/>
    </source>
</evidence>
<organism evidence="13 14">
    <name type="scientific">Candidatus Borkfalkia ceftriaxoniphila</name>
    <dbReference type="NCBI Taxonomy" id="2508949"/>
    <lineage>
        <taxon>Bacteria</taxon>
        <taxon>Bacillati</taxon>
        <taxon>Bacillota</taxon>
        <taxon>Clostridia</taxon>
        <taxon>Christensenellales</taxon>
        <taxon>Christensenellaceae</taxon>
        <taxon>Candidatus Borkfalkia</taxon>
    </lineage>
</organism>
<feature type="site" description="Positions MEP for the nucleophilic attack" evidence="10">
    <location>
        <position position="203"/>
    </location>
</feature>
<comment type="similarity">
    <text evidence="11">Belongs to the IspF family.</text>
</comment>
<protein>
    <recommendedName>
        <fullName evidence="10">Bifunctional enzyme IspD/IspF</fullName>
    </recommendedName>
    <domain>
        <recommendedName>
            <fullName evidence="10">2-C-methyl-D-erythritol 4-phosphate cytidylyltransferase</fullName>
            <ecNumber evidence="10">2.7.7.60</ecNumber>
        </recommendedName>
        <alternativeName>
            <fullName evidence="10">4-diphosphocytidyl-2C-methyl-D-erythritol synthase</fullName>
        </alternativeName>
        <alternativeName>
            <fullName evidence="10">MEP cytidylyltransferase</fullName>
            <shortName evidence="10">MCT</shortName>
        </alternativeName>
    </domain>
    <domain>
        <recommendedName>
            <fullName evidence="10">2-C-methyl-D-erythritol 2,4-cyclodiphosphate synthase</fullName>
            <shortName evidence="10">MECDP-synthase</shortName>
            <shortName evidence="10">MECPP-synthase</shortName>
            <shortName evidence="10">MECPS</shortName>
            <ecNumber evidence="10">4.6.1.12</ecNumber>
        </recommendedName>
    </domain>
</protein>
<evidence type="ECO:0000256" key="8">
    <source>
        <dbReference type="ARBA" id="ARBA00023239"/>
    </source>
</evidence>
<dbReference type="CDD" id="cd02516">
    <property type="entry name" value="CDP-ME_synthetase"/>
    <property type="match status" value="1"/>
</dbReference>
<dbReference type="Pfam" id="PF01128">
    <property type="entry name" value="IspD"/>
    <property type="match status" value="1"/>
</dbReference>
<keyword evidence="4 10" id="KW-0808">Transferase</keyword>
<dbReference type="GO" id="GO:0019288">
    <property type="term" value="P:isopentenyl diphosphate biosynthetic process, methylerythritol 4-phosphate pathway"/>
    <property type="evidence" value="ECO:0007669"/>
    <property type="project" value="UniProtKB-UniRule"/>
</dbReference>
<keyword evidence="8 10" id="KW-0456">Lyase</keyword>
<evidence type="ECO:0000313" key="14">
    <source>
        <dbReference type="Proteomes" id="UP000291269"/>
    </source>
</evidence>
<feature type="binding site" evidence="10">
    <location>
        <position position="225"/>
    </location>
    <ligand>
        <name>a divalent metal cation</name>
        <dbReference type="ChEBI" id="CHEBI:60240"/>
    </ligand>
</feature>
<evidence type="ECO:0000256" key="3">
    <source>
        <dbReference type="ARBA" id="ARBA00004709"/>
    </source>
</evidence>
<keyword evidence="5 10" id="KW-0548">Nucleotidyltransferase</keyword>
<evidence type="ECO:0000256" key="4">
    <source>
        <dbReference type="ARBA" id="ARBA00022679"/>
    </source>
</evidence>
<accession>A0A4Q2KE28</accession>
<dbReference type="InterPro" id="IPR029044">
    <property type="entry name" value="Nucleotide-diphossugar_trans"/>
</dbReference>
<keyword evidence="9 10" id="KW-0511">Multifunctional enzyme</keyword>
<comment type="function">
    <text evidence="10">Bifunctional enzyme that catalyzes the formation of 4-diphosphocytidyl-2-C-methyl-D-erythritol from CTP and 2-C-methyl-D-erythritol 4-phosphate (MEP) (IspD), and catalyzes the conversion of 4-diphosphocytidyl-2-C-methyl-D-erythritol 2-phosphate (CDP-ME2P) to 2-C-methyl-D-erythritol 2,4-cyclodiphosphate (ME-CPP) with a corresponding release of cytidine 5-monophosphate (CMP) (IspF).</text>
</comment>
<feature type="binding site" evidence="10">
    <location>
        <position position="227"/>
    </location>
    <ligand>
        <name>a divalent metal cation</name>
        <dbReference type="ChEBI" id="CHEBI:60240"/>
    </ligand>
</feature>
<comment type="cofactor">
    <cofactor evidence="2 10">
        <name>a divalent metal cation</name>
        <dbReference type="ChEBI" id="CHEBI:60240"/>
    </cofactor>
</comment>
<evidence type="ECO:0000256" key="10">
    <source>
        <dbReference type="HAMAP-Rule" id="MF_01520"/>
    </source>
</evidence>
<name>A0A4Q2KE28_9FIRM</name>
<sequence>MKISAVVPAAGAGARAGFSKNKLLTFFRGEPVLYRTVSALSACESIGEIVIAAAKRDIAEISAMFEKFANVRAVCGGDTRTQSVLFALRACDSPDYVLIHDGARPFVTQKILNDCIETVRAHGSAVCALPVTDTIALCAEEKIGSIPDRSALYALQTPQAFSYAEILAAYEKIGGETFTDDSGVYAKFVAPPQIFAGDVKNKKLTFREDFLSDPLPAPRVGVGIDTHAFGKAQDHIVLGGARIPSESGLIAHSDGDVLVHAVMDALLSAAALPDIGHFFPDTDPAFADADSLRLLERVRDLLAEKRFAPRNVSAAIQAERPRLQKYIFSMRENIARALRISPDDVGLSAGTNEGLGYVGEGKGITVTAYVSLAETD</sequence>
<dbReference type="EC" id="2.7.7.60" evidence="10"/>
<keyword evidence="14" id="KW-1185">Reference proteome</keyword>
<comment type="caution">
    <text evidence="10">Lacks conserved residue(s) required for the propagation of feature annotation.</text>
</comment>
<dbReference type="Proteomes" id="UP000291269">
    <property type="component" value="Unassembled WGS sequence"/>
</dbReference>
<keyword evidence="7 10" id="KW-0414">Isoprene biosynthesis</keyword>
<dbReference type="GO" id="GO:0050518">
    <property type="term" value="F:2-C-methyl-D-erythritol 4-phosphate cytidylyltransferase activity"/>
    <property type="evidence" value="ECO:0007669"/>
    <property type="project" value="UniProtKB-UniRule"/>
</dbReference>
<dbReference type="PANTHER" id="PTHR43181">
    <property type="entry name" value="2-C-METHYL-D-ERYTHRITOL 2,4-CYCLODIPHOSPHATE SYNTHASE, CHLOROPLASTIC"/>
    <property type="match status" value="1"/>
</dbReference>
<dbReference type="Pfam" id="PF02542">
    <property type="entry name" value="YgbB"/>
    <property type="match status" value="1"/>
</dbReference>
<dbReference type="OrthoDB" id="9806837at2"/>
<feature type="site" description="Transition state stabilizer" evidence="10">
    <location>
        <position position="252"/>
    </location>
</feature>
<reference evidence="13 14" key="1">
    <citation type="journal article" date="2019" name="Gut">
        <title>Antibiotics-induced monodominance of a novel gut bacterial order.</title>
        <authorList>
            <person name="Hildebrand F."/>
            <person name="Moitinho-Silva L."/>
            <person name="Blasche S."/>
            <person name="Jahn M.T."/>
            <person name="Gossmann T.I."/>
            <person name="Heuerta-Cepas J."/>
            <person name="Hercog R."/>
            <person name="Luetge M."/>
            <person name="Bahram M."/>
            <person name="Pryszlak A."/>
            <person name="Alves R.J."/>
            <person name="Waszak S.M."/>
            <person name="Zhu A."/>
            <person name="Ye L."/>
            <person name="Costea P.I."/>
            <person name="Aalvink S."/>
            <person name="Belzer C."/>
            <person name="Forslund S.K."/>
            <person name="Sunagawa S."/>
            <person name="Hentschel U."/>
            <person name="Merten C."/>
            <person name="Patil K.R."/>
            <person name="Benes V."/>
            <person name="Bork P."/>
        </authorList>
    </citation>
    <scope>NUCLEOTIDE SEQUENCE [LARGE SCALE GENOMIC DNA]</scope>
    <source>
        <strain evidence="13 14">HDS1380</strain>
    </source>
</reference>
<dbReference type="UniPathway" id="UPA00056">
    <property type="reaction ID" value="UER00093"/>
</dbReference>
<comment type="pathway">
    <text evidence="3 10">Isoprenoid biosynthesis; isopentenyl diphosphate biosynthesis via DXP pathway; isopentenyl diphosphate from 1-deoxy-D-xylulose 5-phosphate: step 4/6.</text>
</comment>
<feature type="site" description="Positions MEP for the nucleophilic attack" evidence="10">
    <location>
        <position position="149"/>
    </location>
</feature>
<evidence type="ECO:0000256" key="5">
    <source>
        <dbReference type="ARBA" id="ARBA00022695"/>
    </source>
</evidence>
<dbReference type="GO" id="GO:0016114">
    <property type="term" value="P:terpenoid biosynthetic process"/>
    <property type="evidence" value="ECO:0007669"/>
    <property type="project" value="InterPro"/>
</dbReference>
<evidence type="ECO:0000256" key="2">
    <source>
        <dbReference type="ARBA" id="ARBA00001968"/>
    </source>
</evidence>
<comment type="catalytic activity">
    <reaction evidence="10">
        <text>2-C-methyl-D-erythritol 4-phosphate + CTP + H(+) = 4-CDP-2-C-methyl-D-erythritol + diphosphate</text>
        <dbReference type="Rhea" id="RHEA:13429"/>
        <dbReference type="ChEBI" id="CHEBI:15378"/>
        <dbReference type="ChEBI" id="CHEBI:33019"/>
        <dbReference type="ChEBI" id="CHEBI:37563"/>
        <dbReference type="ChEBI" id="CHEBI:57823"/>
        <dbReference type="ChEBI" id="CHEBI:58262"/>
        <dbReference type="EC" id="2.7.7.60"/>
    </reaction>
</comment>
<dbReference type="InterPro" id="IPR036571">
    <property type="entry name" value="MECDP_synthase_sf"/>
</dbReference>
<dbReference type="GO" id="GO:0008685">
    <property type="term" value="F:2-C-methyl-D-erythritol 2,4-cyclodiphosphate synthase activity"/>
    <property type="evidence" value="ECO:0007669"/>
    <property type="project" value="UniProtKB-UniRule"/>
</dbReference>
<gene>
    <name evidence="13" type="primary">ispF</name>
    <name evidence="10" type="synonym">ispDF</name>
    <name evidence="13" type="ORF">ESZ91_07190</name>
</gene>
<dbReference type="Gene3D" id="3.30.1330.50">
    <property type="entry name" value="2-C-methyl-D-erythritol 2,4-cyclodiphosphate synthase"/>
    <property type="match status" value="1"/>
</dbReference>
<feature type="site" description="Transition state stabilizer" evidence="10">
    <location>
        <position position="22"/>
    </location>
</feature>
<feature type="binding site" evidence="10">
    <location>
        <begin position="252"/>
        <end position="253"/>
    </location>
    <ligand>
        <name>4-CDP-2-C-methyl-D-erythritol 2-phosphate</name>
        <dbReference type="ChEBI" id="CHEBI:57919"/>
    </ligand>
</feature>
<comment type="similarity">
    <text evidence="10">In the N-terminal section; belongs to the IspD/TarI cytidylyltransferase family. IspD subfamily.</text>
</comment>
<dbReference type="HAMAP" id="MF_01520">
    <property type="entry name" value="IspDF"/>
    <property type="match status" value="1"/>
</dbReference>
<dbReference type="PROSITE" id="PS01350">
    <property type="entry name" value="ISPF"/>
    <property type="match status" value="1"/>
</dbReference>
<comment type="catalytic activity">
    <reaction evidence="1 10 11">
        <text>4-CDP-2-C-methyl-D-erythritol 2-phosphate = 2-C-methyl-D-erythritol 2,4-cyclic diphosphate + CMP</text>
        <dbReference type="Rhea" id="RHEA:23864"/>
        <dbReference type="ChEBI" id="CHEBI:57919"/>
        <dbReference type="ChEBI" id="CHEBI:58483"/>
        <dbReference type="ChEBI" id="CHEBI:60377"/>
        <dbReference type="EC" id="4.6.1.12"/>
    </reaction>
</comment>
<dbReference type="SUPFAM" id="SSF69765">
    <property type="entry name" value="IpsF-like"/>
    <property type="match status" value="1"/>
</dbReference>
<comment type="caution">
    <text evidence="13">The sequence shown here is derived from an EMBL/GenBank/DDBJ whole genome shotgun (WGS) entry which is preliminary data.</text>
</comment>
<evidence type="ECO:0000313" key="13">
    <source>
        <dbReference type="EMBL" id="RXZ62170.1"/>
    </source>
</evidence>
<dbReference type="InterPro" id="IPR034683">
    <property type="entry name" value="IspD/TarI"/>
</dbReference>
<dbReference type="HAMAP" id="MF_00107">
    <property type="entry name" value="IspF"/>
    <property type="match status" value="1"/>
</dbReference>
<dbReference type="PROSITE" id="PS01295">
    <property type="entry name" value="ISPD"/>
    <property type="match status" value="1"/>
</dbReference>
<dbReference type="NCBIfam" id="TIGR00151">
    <property type="entry name" value="ispF"/>
    <property type="match status" value="1"/>
</dbReference>
<evidence type="ECO:0000256" key="1">
    <source>
        <dbReference type="ARBA" id="ARBA00000200"/>
    </source>
</evidence>
<feature type="binding site" evidence="10">
    <location>
        <begin position="225"/>
        <end position="227"/>
    </location>
    <ligand>
        <name>4-CDP-2-C-methyl-D-erythritol 2-phosphate</name>
        <dbReference type="ChEBI" id="CHEBI:57919"/>
    </ligand>
</feature>
<dbReference type="InterPro" id="IPR020555">
    <property type="entry name" value="MECDP_synthase_CS"/>
</dbReference>
<dbReference type="RefSeq" id="WP_129225606.1">
    <property type="nucleotide sequence ID" value="NZ_SDOZ01000002.1"/>
</dbReference>
<feature type="binding site" evidence="10">
    <location>
        <position position="260"/>
    </location>
    <ligand>
        <name>a divalent metal cation</name>
        <dbReference type="ChEBI" id="CHEBI:60240"/>
    </ligand>
</feature>